<feature type="non-terminal residue" evidence="2">
    <location>
        <position position="1"/>
    </location>
</feature>
<evidence type="ECO:0000256" key="1">
    <source>
        <dbReference type="SAM" id="MobiDB-lite"/>
    </source>
</evidence>
<organism evidence="2 3">
    <name type="scientific">Drosophila rubida</name>
    <dbReference type="NCBI Taxonomy" id="30044"/>
    <lineage>
        <taxon>Eukaryota</taxon>
        <taxon>Metazoa</taxon>
        <taxon>Ecdysozoa</taxon>
        <taxon>Arthropoda</taxon>
        <taxon>Hexapoda</taxon>
        <taxon>Insecta</taxon>
        <taxon>Pterygota</taxon>
        <taxon>Neoptera</taxon>
        <taxon>Endopterygota</taxon>
        <taxon>Diptera</taxon>
        <taxon>Brachycera</taxon>
        <taxon>Muscomorpha</taxon>
        <taxon>Ephydroidea</taxon>
        <taxon>Drosophilidae</taxon>
        <taxon>Drosophila</taxon>
    </lineage>
</organism>
<proteinExistence type="predicted"/>
<dbReference type="AlphaFoldDB" id="A0AAD4KBY3"/>
<accession>A0AAD4KBY3</accession>
<sequence>WLYAMPWQPLAVPAAGGPGGTAAAGQPLDTQQLSLGYTGPQIFPVTPAPPAAAQPQARRRPILLGLLTPHPAQGQFTLPFRPSPFAGYSVDKHEEEQQQQQQQQHHHQQQQQQQQQQPHQQQLQHLPEPGFYAPGYPQQAEVSNPTEEPSDEQQIGEDQQQQHFIYMSPGTLYNLVSN</sequence>
<comment type="caution">
    <text evidence="2">The sequence shown here is derived from an EMBL/GenBank/DDBJ whole genome shotgun (WGS) entry which is preliminary data.</text>
</comment>
<evidence type="ECO:0000313" key="3">
    <source>
        <dbReference type="Proteomes" id="UP001200034"/>
    </source>
</evidence>
<name>A0AAD4KBY3_9MUSC</name>
<feature type="compositionally biased region" description="Low complexity" evidence="1">
    <location>
        <begin position="98"/>
        <end position="127"/>
    </location>
</feature>
<dbReference type="EMBL" id="JAJJHW010000095">
    <property type="protein sequence ID" value="KAH8388096.1"/>
    <property type="molecule type" value="Genomic_DNA"/>
</dbReference>
<gene>
    <name evidence="2" type="ORF">KR093_011679</name>
</gene>
<evidence type="ECO:0000313" key="2">
    <source>
        <dbReference type="EMBL" id="KAH8388096.1"/>
    </source>
</evidence>
<keyword evidence="3" id="KW-1185">Reference proteome</keyword>
<feature type="region of interest" description="Disordered" evidence="1">
    <location>
        <begin position="74"/>
        <end position="170"/>
    </location>
</feature>
<reference evidence="2" key="1">
    <citation type="journal article" date="2021" name="Mol. Ecol. Resour.">
        <title>Phylogenomic analyses of the genus Drosophila reveals genomic signals of climate adaptation.</title>
        <authorList>
            <person name="Li F."/>
            <person name="Rane R.V."/>
            <person name="Luria V."/>
            <person name="Xiong Z."/>
            <person name="Chen J."/>
            <person name="Li Z."/>
            <person name="Catullo R.A."/>
            <person name="Griffin P.C."/>
            <person name="Schiffer M."/>
            <person name="Pearce S."/>
            <person name="Lee S.F."/>
            <person name="McElroy K."/>
            <person name="Stocker A."/>
            <person name="Shirriffs J."/>
            <person name="Cockerell F."/>
            <person name="Coppin C."/>
            <person name="Sgro C.M."/>
            <person name="Karger A."/>
            <person name="Cain J.W."/>
            <person name="Weber J.A."/>
            <person name="Santpere G."/>
            <person name="Kirschner M.W."/>
            <person name="Hoffmann A.A."/>
            <person name="Oakeshott J.G."/>
            <person name="Zhang G."/>
        </authorList>
    </citation>
    <scope>NUCLEOTIDE SEQUENCE</scope>
    <source>
        <strain evidence="2">BGI-SZ-2011g</strain>
    </source>
</reference>
<dbReference type="Proteomes" id="UP001200034">
    <property type="component" value="Unassembled WGS sequence"/>
</dbReference>
<protein>
    <submittedName>
        <fullName evidence="2">Uncharacterized protein</fullName>
    </submittedName>
</protein>